<accession>A0ACD0NNF8</accession>
<gene>
    <name evidence="1" type="ORF">IE53DRAFT_390515</name>
</gene>
<name>A0ACD0NNF8_9BASI</name>
<dbReference type="Proteomes" id="UP000245626">
    <property type="component" value="Unassembled WGS sequence"/>
</dbReference>
<proteinExistence type="predicted"/>
<reference evidence="1 2" key="1">
    <citation type="journal article" date="2018" name="Mol. Biol. Evol.">
        <title>Broad Genomic Sampling Reveals a Smut Pathogenic Ancestry of the Fungal Clade Ustilaginomycotina.</title>
        <authorList>
            <person name="Kijpornyongpan T."/>
            <person name="Mondo S.J."/>
            <person name="Barry K."/>
            <person name="Sandor L."/>
            <person name="Lee J."/>
            <person name="Lipzen A."/>
            <person name="Pangilinan J."/>
            <person name="LaButti K."/>
            <person name="Hainaut M."/>
            <person name="Henrissat B."/>
            <person name="Grigoriev I.V."/>
            <person name="Spatafora J.W."/>
            <person name="Aime M.C."/>
        </authorList>
    </citation>
    <scope>NUCLEOTIDE SEQUENCE [LARGE SCALE GENOMIC DNA]</scope>
    <source>
        <strain evidence="1 2">SA 807</strain>
    </source>
</reference>
<dbReference type="EMBL" id="KZ820457">
    <property type="protein sequence ID" value="PWN47351.1"/>
    <property type="molecule type" value="Genomic_DNA"/>
</dbReference>
<sequence length="631" mass="69301">MRPKHYGPILLLLSSVLSTFARLPRQPLGDARRGRSRDCFCYLKPDLTPTNLSNCVNPPDRSDWSLLESKLTKPLLFPRPTAEPCYVSSSTSSDRSSLGDEEEARNSPGCKGVLQSWYRASWRCDRVGSMQNPTYEATYSGLSSCPINSTLGTVCGQGNVNVVAVEATRAGDIVEAIEFARKHQLRAIVKNTGHEQLGRSTFRGSLAIWTHRIKSIEFFDGWVARCSGGGGDVGAVRIGAGVQWGELYSAAEEHGVTVVGGSSSTVGAAGGYALGGGHSLGLGSIYGLAVDNILEYEVVTPQAEVLTVNRCSYPDLFWALRGGGAGIAIVTRLTYRTHPRGRMTKASLVVKASNDRDLESMLLDVVLTSPKLSDEGWADAGMWDMASRTLSFGFVRQEGGAILNRTVGPLLERISAKASVVLMRSDVEYPRYLDFFQAQQEEAEASGIASVGSYSTIASRLIPEGLYHSTRSALELVRAMLKAGRMPPSTPLLTNFVATGRVKLFSAEGGGKKEDEDSMALHPAWRHSYHHIITYASWNSTTTLERQRWMERQTRARAEALVLFDKPSTSTPSSYLNEASAFESDWEELFFGDHYQNLLRIKLRYDPEARFFVFKGVGSDLWDDELECKRA</sequence>
<keyword evidence="2" id="KW-1185">Reference proteome</keyword>
<protein>
    <submittedName>
        <fullName evidence="1">FAD-binding domain-containing protein</fullName>
    </submittedName>
</protein>
<organism evidence="1 2">
    <name type="scientific">Violaceomyces palustris</name>
    <dbReference type="NCBI Taxonomy" id="1673888"/>
    <lineage>
        <taxon>Eukaryota</taxon>
        <taxon>Fungi</taxon>
        <taxon>Dikarya</taxon>
        <taxon>Basidiomycota</taxon>
        <taxon>Ustilaginomycotina</taxon>
        <taxon>Ustilaginomycetes</taxon>
        <taxon>Violaceomycetales</taxon>
        <taxon>Violaceomycetaceae</taxon>
        <taxon>Violaceomyces</taxon>
    </lineage>
</organism>
<evidence type="ECO:0000313" key="1">
    <source>
        <dbReference type="EMBL" id="PWN47351.1"/>
    </source>
</evidence>
<evidence type="ECO:0000313" key="2">
    <source>
        <dbReference type="Proteomes" id="UP000245626"/>
    </source>
</evidence>